<feature type="coiled-coil region" evidence="1">
    <location>
        <begin position="424"/>
        <end position="451"/>
    </location>
</feature>
<dbReference type="InterPro" id="IPR003609">
    <property type="entry name" value="Pan_app"/>
</dbReference>
<accession>A0A6C0CS79</accession>
<feature type="domain" description="Apple" evidence="2">
    <location>
        <begin position="286"/>
        <end position="365"/>
    </location>
</feature>
<protein>
    <recommendedName>
        <fullName evidence="2">Apple domain-containing protein</fullName>
    </recommendedName>
</protein>
<proteinExistence type="predicted"/>
<dbReference type="EMBL" id="MN739467">
    <property type="protein sequence ID" value="QHT06345.1"/>
    <property type="molecule type" value="Genomic_DNA"/>
</dbReference>
<keyword evidence="1" id="KW-0175">Coiled coil</keyword>
<reference evidence="3" key="1">
    <citation type="journal article" date="2020" name="Nature">
        <title>Giant virus diversity and host interactions through global metagenomics.</title>
        <authorList>
            <person name="Schulz F."/>
            <person name="Roux S."/>
            <person name="Paez-Espino D."/>
            <person name="Jungbluth S."/>
            <person name="Walsh D.A."/>
            <person name="Denef V.J."/>
            <person name="McMahon K.D."/>
            <person name="Konstantinidis K.T."/>
            <person name="Eloe-Fadrosh E.A."/>
            <person name="Kyrpides N.C."/>
            <person name="Woyke T."/>
        </authorList>
    </citation>
    <scope>NUCLEOTIDE SEQUENCE</scope>
    <source>
        <strain evidence="3">GVMAG-M-3300021425-30</strain>
    </source>
</reference>
<dbReference type="Gene3D" id="3.50.4.10">
    <property type="entry name" value="Hepatocyte Growth Factor"/>
    <property type="match status" value="1"/>
</dbReference>
<sequence>MGNGPSLPEPPPPPPIHLLPKPKTIYYKVDGNNWFDTVNDTPGEGGWFNEFTVNTSTQGDPAYGCRKDFTSAYTCAQSATKEKTIDLAKEADGKTAIYNCSEEYNIAVNNRLQVEDDGTVKIWNAHTGEVLKSWQIDGNLNMKADQFKAAYSKFGRNYMEAGETLFTYTPGSNEYIGSPSGNVVVFLQLVEDGKTELRIGYPVASVSPDGRPDGLPTVGENSLWGNMGDIGQSQPGPDMSLLGPSMAAYKIDNFNGIQQDTGMQNRNLYIDYNLNKAMIPDALVGEPNNQYTNIGNFSQDRRHEIQMLWGANIESCQQTCNANPDCWGFVYNKSDGSCSLKNSGMFPSDMKRRFDTQAEMYARGLKYNLDNSCSKNTSVVFQDVFQQMPNVSDMTSQTACDLRAVTKRQRDVVAQKEATLMEVAQNVKAQANTLKDKNKTLANKIVNQLEKYQHAIGDYTTVKNDIDVRQQEYAQVNAMKETSEMEMISNNYQYLAITGVAALGVIAAIKATN</sequence>
<dbReference type="Pfam" id="PF00024">
    <property type="entry name" value="PAN_1"/>
    <property type="match status" value="1"/>
</dbReference>
<dbReference type="SUPFAM" id="SSF57414">
    <property type="entry name" value="Hairpin loop containing domain-like"/>
    <property type="match status" value="1"/>
</dbReference>
<evidence type="ECO:0000259" key="2">
    <source>
        <dbReference type="PROSITE" id="PS50948"/>
    </source>
</evidence>
<dbReference type="AlphaFoldDB" id="A0A6C0CS79"/>
<dbReference type="PROSITE" id="PS50948">
    <property type="entry name" value="PAN"/>
    <property type="match status" value="1"/>
</dbReference>
<evidence type="ECO:0000313" key="3">
    <source>
        <dbReference type="EMBL" id="QHT06345.1"/>
    </source>
</evidence>
<evidence type="ECO:0000256" key="1">
    <source>
        <dbReference type="SAM" id="Coils"/>
    </source>
</evidence>
<organism evidence="3">
    <name type="scientific">viral metagenome</name>
    <dbReference type="NCBI Taxonomy" id="1070528"/>
    <lineage>
        <taxon>unclassified sequences</taxon>
        <taxon>metagenomes</taxon>
        <taxon>organismal metagenomes</taxon>
    </lineage>
</organism>
<name>A0A6C0CS79_9ZZZZ</name>